<proteinExistence type="predicted"/>
<evidence type="ECO:0000313" key="2">
    <source>
        <dbReference type="Proteomes" id="UP000821865"/>
    </source>
</evidence>
<keyword evidence="2" id="KW-1185">Reference proteome</keyword>
<evidence type="ECO:0000313" key="1">
    <source>
        <dbReference type="EMBL" id="KAH7980629.1"/>
    </source>
</evidence>
<dbReference type="EMBL" id="CM023470">
    <property type="protein sequence ID" value="KAH7980629.1"/>
    <property type="molecule type" value="Genomic_DNA"/>
</dbReference>
<sequence length="207" mass="23782">MFQIAAWLLAIASGLCCIFMKTAWYRTNDPTTEFGKLSTAFFDRILWSIFLIWITLACATGRGGFLCTFLSWSAFTPLSRLAFGVYIVHLPFVQLTMHISRERMYYSHFFIVSFFFSVLVWSFLISYFMYIFCEAPTGRLYKLIFEARRVTTENELKDEVRNANGAEPSHVAATLQDSKVEFVQYSSGTDSFNGLHNGNSNPTSWHL</sequence>
<accession>A0ACB8E1E3</accession>
<organism evidence="1 2">
    <name type="scientific">Dermacentor silvarum</name>
    <name type="common">Tick</name>
    <dbReference type="NCBI Taxonomy" id="543639"/>
    <lineage>
        <taxon>Eukaryota</taxon>
        <taxon>Metazoa</taxon>
        <taxon>Ecdysozoa</taxon>
        <taxon>Arthropoda</taxon>
        <taxon>Chelicerata</taxon>
        <taxon>Arachnida</taxon>
        <taxon>Acari</taxon>
        <taxon>Parasitiformes</taxon>
        <taxon>Ixodida</taxon>
        <taxon>Ixodoidea</taxon>
        <taxon>Ixodidae</taxon>
        <taxon>Rhipicephalinae</taxon>
        <taxon>Dermacentor</taxon>
    </lineage>
</organism>
<gene>
    <name evidence="1" type="ORF">HPB49_017747</name>
</gene>
<dbReference type="Proteomes" id="UP000821865">
    <property type="component" value="Chromosome 1"/>
</dbReference>
<protein>
    <submittedName>
        <fullName evidence="1">Uncharacterized protein</fullName>
    </submittedName>
</protein>
<comment type="caution">
    <text evidence="1">The sequence shown here is derived from an EMBL/GenBank/DDBJ whole genome shotgun (WGS) entry which is preliminary data.</text>
</comment>
<name>A0ACB8E1E3_DERSI</name>
<reference evidence="1" key="1">
    <citation type="submission" date="2020-05" db="EMBL/GenBank/DDBJ databases">
        <title>Large-scale comparative analyses of tick genomes elucidate their genetic diversity and vector capacities.</title>
        <authorList>
            <person name="Jia N."/>
            <person name="Wang J."/>
            <person name="Shi W."/>
            <person name="Du L."/>
            <person name="Sun Y."/>
            <person name="Zhan W."/>
            <person name="Jiang J."/>
            <person name="Wang Q."/>
            <person name="Zhang B."/>
            <person name="Ji P."/>
            <person name="Sakyi L.B."/>
            <person name="Cui X."/>
            <person name="Yuan T."/>
            <person name="Jiang B."/>
            <person name="Yang W."/>
            <person name="Lam T.T.-Y."/>
            <person name="Chang Q."/>
            <person name="Ding S."/>
            <person name="Wang X."/>
            <person name="Zhu J."/>
            <person name="Ruan X."/>
            <person name="Zhao L."/>
            <person name="Wei J."/>
            <person name="Que T."/>
            <person name="Du C."/>
            <person name="Cheng J."/>
            <person name="Dai P."/>
            <person name="Han X."/>
            <person name="Huang E."/>
            <person name="Gao Y."/>
            <person name="Liu J."/>
            <person name="Shao H."/>
            <person name="Ye R."/>
            <person name="Li L."/>
            <person name="Wei W."/>
            <person name="Wang X."/>
            <person name="Wang C."/>
            <person name="Yang T."/>
            <person name="Huo Q."/>
            <person name="Li W."/>
            <person name="Guo W."/>
            <person name="Chen H."/>
            <person name="Zhou L."/>
            <person name="Ni X."/>
            <person name="Tian J."/>
            <person name="Zhou Y."/>
            <person name="Sheng Y."/>
            <person name="Liu T."/>
            <person name="Pan Y."/>
            <person name="Xia L."/>
            <person name="Li J."/>
            <person name="Zhao F."/>
            <person name="Cao W."/>
        </authorList>
    </citation>
    <scope>NUCLEOTIDE SEQUENCE</scope>
    <source>
        <strain evidence="1">Dsil-2018</strain>
    </source>
</reference>